<evidence type="ECO:0000313" key="2">
    <source>
        <dbReference type="EMBL" id="MBC8610774.1"/>
    </source>
</evidence>
<dbReference type="AlphaFoldDB" id="A0A8J6P157"/>
<evidence type="ECO:0000256" key="1">
    <source>
        <dbReference type="SAM" id="Phobius"/>
    </source>
</evidence>
<proteinExistence type="predicted"/>
<sequence>MRTKKWLFPVSLGILIVLFVIGLGIVYLKQWEAVHGENMLEQVSLSLPGWDQVTGYLHAQFQALLEWVKNL</sequence>
<gene>
    <name evidence="2" type="ORF">H8702_06505</name>
</gene>
<dbReference type="Proteomes" id="UP000632659">
    <property type="component" value="Unassembled WGS sequence"/>
</dbReference>
<keyword evidence="1" id="KW-1133">Transmembrane helix</keyword>
<name>A0A8J6P157_9FIRM</name>
<keyword evidence="1" id="KW-0472">Membrane</keyword>
<dbReference type="RefSeq" id="WP_093989258.1">
    <property type="nucleotide sequence ID" value="NZ_FYDD01000004.1"/>
</dbReference>
<accession>A0A8J6P157</accession>
<dbReference type="EMBL" id="JACRTL010000003">
    <property type="protein sequence ID" value="MBC8610774.1"/>
    <property type="molecule type" value="Genomic_DNA"/>
</dbReference>
<reference evidence="2" key="1">
    <citation type="submission" date="2020-08" db="EMBL/GenBank/DDBJ databases">
        <title>Genome public.</title>
        <authorList>
            <person name="Liu C."/>
            <person name="Sun Q."/>
        </authorList>
    </citation>
    <scope>NUCLEOTIDE SEQUENCE</scope>
    <source>
        <strain evidence="2">NSJ-15</strain>
    </source>
</reference>
<keyword evidence="1" id="KW-0812">Transmembrane</keyword>
<organism evidence="2 3">
    <name type="scientific">Massiliimalia timonensis</name>
    <dbReference type="NCBI Taxonomy" id="1987501"/>
    <lineage>
        <taxon>Bacteria</taxon>
        <taxon>Bacillati</taxon>
        <taxon>Bacillota</taxon>
        <taxon>Clostridia</taxon>
        <taxon>Eubacteriales</taxon>
        <taxon>Oscillospiraceae</taxon>
        <taxon>Massiliimalia</taxon>
    </lineage>
</organism>
<protein>
    <submittedName>
        <fullName evidence="2">Uncharacterized protein</fullName>
    </submittedName>
</protein>
<evidence type="ECO:0000313" key="3">
    <source>
        <dbReference type="Proteomes" id="UP000632659"/>
    </source>
</evidence>
<comment type="caution">
    <text evidence="2">The sequence shown here is derived from an EMBL/GenBank/DDBJ whole genome shotgun (WGS) entry which is preliminary data.</text>
</comment>
<feature type="transmembrane region" description="Helical" evidence="1">
    <location>
        <begin position="6"/>
        <end position="28"/>
    </location>
</feature>
<keyword evidence="3" id="KW-1185">Reference proteome</keyword>